<proteinExistence type="predicted"/>
<keyword evidence="2" id="KW-0677">Repeat</keyword>
<dbReference type="Proteomes" id="UP001217089">
    <property type="component" value="Unassembled WGS sequence"/>
</dbReference>
<dbReference type="SMART" id="SM00612">
    <property type="entry name" value="Kelch"/>
    <property type="match status" value="2"/>
</dbReference>
<evidence type="ECO:0000256" key="1">
    <source>
        <dbReference type="ARBA" id="ARBA00022441"/>
    </source>
</evidence>
<comment type="caution">
    <text evidence="4">The sequence shown here is derived from an EMBL/GenBank/DDBJ whole genome shotgun (WGS) entry which is preliminary data.</text>
</comment>
<name>A0ABQ9EUP8_TEGGR</name>
<evidence type="ECO:0000313" key="5">
    <source>
        <dbReference type="Proteomes" id="UP001217089"/>
    </source>
</evidence>
<organism evidence="4 5">
    <name type="scientific">Tegillarca granosa</name>
    <name type="common">Malaysian cockle</name>
    <name type="synonym">Anadara granosa</name>
    <dbReference type="NCBI Taxonomy" id="220873"/>
    <lineage>
        <taxon>Eukaryota</taxon>
        <taxon>Metazoa</taxon>
        <taxon>Spiralia</taxon>
        <taxon>Lophotrochozoa</taxon>
        <taxon>Mollusca</taxon>
        <taxon>Bivalvia</taxon>
        <taxon>Autobranchia</taxon>
        <taxon>Pteriomorphia</taxon>
        <taxon>Arcoida</taxon>
        <taxon>Arcoidea</taxon>
        <taxon>Arcidae</taxon>
        <taxon>Tegillarca</taxon>
    </lineage>
</organism>
<dbReference type="InterPro" id="IPR006652">
    <property type="entry name" value="Kelch_1"/>
</dbReference>
<dbReference type="Pfam" id="PF24681">
    <property type="entry name" value="Kelch_KLHDC2_KLHL20_DRC7"/>
    <property type="match status" value="1"/>
</dbReference>
<dbReference type="InterPro" id="IPR011043">
    <property type="entry name" value="Gal_Oxase/kelch_b-propeller"/>
</dbReference>
<accession>A0ABQ9EUP8</accession>
<reference evidence="4 5" key="1">
    <citation type="submission" date="2022-12" db="EMBL/GenBank/DDBJ databases">
        <title>Chromosome-level genome of Tegillarca granosa.</title>
        <authorList>
            <person name="Kim J."/>
        </authorList>
    </citation>
    <scope>NUCLEOTIDE SEQUENCE [LARGE SCALE GENOMIC DNA]</scope>
    <source>
        <strain evidence="4">Teg-2019</strain>
        <tissue evidence="4">Adductor muscle</tissue>
    </source>
</reference>
<evidence type="ECO:0000313" key="4">
    <source>
        <dbReference type="EMBL" id="KAJ8308916.1"/>
    </source>
</evidence>
<sequence length="280" mass="30387">MIVIGRKAYVFGGEHKPRVPIGSTIHIYDLDTSTWSDCKGNGTMPSERNAQTAAAIGRKIYIFGGRQGITMGEGSLNDLHEFDTDTNNWREIKSNDVVPEARSYHAMVAHGDKLYVFGGCGAKGRMNDLHSFDVITNKWTALPTCDAITGRGGAGLVTVQDSIYVVGGFSGKEMNDSAIPARSVFGICSLDSQIFVVGGEVDPVDTHAEAGKFSNDCFVMDVNSNEGWKQIFPSGSVPEPRGWFSVASVRDEKCKGVLIFGGNSSKNERLNDLYLMEIDN</sequence>
<keyword evidence="1" id="KW-0880">Kelch repeat</keyword>
<dbReference type="Gene3D" id="2.120.10.80">
    <property type="entry name" value="Kelch-type beta propeller"/>
    <property type="match status" value="2"/>
</dbReference>
<keyword evidence="5" id="KW-1185">Reference proteome</keyword>
<dbReference type="InterPro" id="IPR015915">
    <property type="entry name" value="Kelch-typ_b-propeller"/>
</dbReference>
<dbReference type="SUPFAM" id="SSF50965">
    <property type="entry name" value="Galactose oxidase, central domain"/>
    <property type="match status" value="1"/>
</dbReference>
<evidence type="ECO:0000256" key="3">
    <source>
        <dbReference type="ARBA" id="ARBA00023004"/>
    </source>
</evidence>
<dbReference type="PANTHER" id="PTHR47435:SF4">
    <property type="entry name" value="KELCH REPEAT PROTEIN (AFU_ORTHOLOGUE AFUA_5G12780)"/>
    <property type="match status" value="1"/>
</dbReference>
<dbReference type="PANTHER" id="PTHR47435">
    <property type="entry name" value="KELCH REPEAT PROTEIN (AFU_ORTHOLOGUE AFUA_5G12780)"/>
    <property type="match status" value="1"/>
</dbReference>
<dbReference type="EMBL" id="JARBDR010000657">
    <property type="protein sequence ID" value="KAJ8308916.1"/>
    <property type="molecule type" value="Genomic_DNA"/>
</dbReference>
<evidence type="ECO:0000256" key="2">
    <source>
        <dbReference type="ARBA" id="ARBA00022737"/>
    </source>
</evidence>
<gene>
    <name evidence="4" type="ORF">KUTeg_013790</name>
</gene>
<protein>
    <submittedName>
        <fullName evidence="4">Uncharacterized protein</fullName>
    </submittedName>
</protein>
<keyword evidence="3" id="KW-0408">Iron</keyword>